<name>A0A9D3VGU9_9ROSI</name>
<feature type="compositionally biased region" description="Basic and acidic residues" evidence="1">
    <location>
        <begin position="29"/>
        <end position="54"/>
    </location>
</feature>
<dbReference type="EMBL" id="JAIQCV010000007">
    <property type="protein sequence ID" value="KAH1082728.1"/>
    <property type="molecule type" value="Genomic_DNA"/>
</dbReference>
<comment type="caution">
    <text evidence="2">The sequence shown here is derived from an EMBL/GenBank/DDBJ whole genome shotgun (WGS) entry which is preliminary data.</text>
</comment>
<evidence type="ECO:0000313" key="3">
    <source>
        <dbReference type="Proteomes" id="UP000828251"/>
    </source>
</evidence>
<proteinExistence type="predicted"/>
<feature type="region of interest" description="Disordered" evidence="1">
    <location>
        <begin position="17"/>
        <end position="56"/>
    </location>
</feature>
<dbReference type="AlphaFoldDB" id="A0A9D3VGU9"/>
<dbReference type="Proteomes" id="UP000828251">
    <property type="component" value="Unassembled WGS sequence"/>
</dbReference>
<evidence type="ECO:0000256" key="1">
    <source>
        <dbReference type="SAM" id="MobiDB-lite"/>
    </source>
</evidence>
<evidence type="ECO:0000313" key="2">
    <source>
        <dbReference type="EMBL" id="KAH1082728.1"/>
    </source>
</evidence>
<gene>
    <name evidence="2" type="ORF">J1N35_022489</name>
</gene>
<keyword evidence="3" id="KW-1185">Reference proteome</keyword>
<sequence>MLLAIIRDDELEEVPMKLSPIVSRVEANTSKESEKKPSSVTSKGEETESNERKASKLNSMILTHVKKNNMELVDDVSYGRNIESRYYSATKAPSKIPVEHEIDGKAIELSMELPPEGNVGCASNFVRKVSFEAGKSRGVQTRAARKTQGQPVFNVGLPDSKTSQERAKAMSKVQDELSYYHSESTTKVLWA</sequence>
<reference evidence="2 3" key="1">
    <citation type="journal article" date="2021" name="Plant Biotechnol. J.">
        <title>Multi-omics assisted identification of the key and species-specific regulatory components of drought-tolerant mechanisms in Gossypium stocksii.</title>
        <authorList>
            <person name="Yu D."/>
            <person name="Ke L."/>
            <person name="Zhang D."/>
            <person name="Wu Y."/>
            <person name="Sun Y."/>
            <person name="Mei J."/>
            <person name="Sun J."/>
            <person name="Sun Y."/>
        </authorList>
    </citation>
    <scope>NUCLEOTIDE SEQUENCE [LARGE SCALE GENOMIC DNA]</scope>
    <source>
        <strain evidence="3">cv. E1</strain>
        <tissue evidence="2">Leaf</tissue>
    </source>
</reference>
<organism evidence="2 3">
    <name type="scientific">Gossypium stocksii</name>
    <dbReference type="NCBI Taxonomy" id="47602"/>
    <lineage>
        <taxon>Eukaryota</taxon>
        <taxon>Viridiplantae</taxon>
        <taxon>Streptophyta</taxon>
        <taxon>Embryophyta</taxon>
        <taxon>Tracheophyta</taxon>
        <taxon>Spermatophyta</taxon>
        <taxon>Magnoliopsida</taxon>
        <taxon>eudicotyledons</taxon>
        <taxon>Gunneridae</taxon>
        <taxon>Pentapetalae</taxon>
        <taxon>rosids</taxon>
        <taxon>malvids</taxon>
        <taxon>Malvales</taxon>
        <taxon>Malvaceae</taxon>
        <taxon>Malvoideae</taxon>
        <taxon>Gossypium</taxon>
    </lineage>
</organism>
<accession>A0A9D3VGU9</accession>
<protein>
    <submittedName>
        <fullName evidence="2">Uncharacterized protein</fullName>
    </submittedName>
</protein>